<evidence type="ECO:0000256" key="1">
    <source>
        <dbReference type="ARBA" id="ARBA00012771"/>
    </source>
</evidence>
<dbReference type="InterPro" id="IPR029063">
    <property type="entry name" value="SAM-dependent_MTases_sf"/>
</dbReference>
<evidence type="ECO:0000256" key="4">
    <source>
        <dbReference type="ARBA" id="ARBA00022691"/>
    </source>
</evidence>
<keyword evidence="3 8" id="KW-0808">Transferase</keyword>
<evidence type="ECO:0000259" key="7">
    <source>
        <dbReference type="Pfam" id="PF17827"/>
    </source>
</evidence>
<dbReference type="Pfam" id="PF17827">
    <property type="entry name" value="PrmC_N"/>
    <property type="match status" value="1"/>
</dbReference>
<name>A0A2N6VPT3_9MICO</name>
<dbReference type="OrthoDB" id="9800643at2"/>
<keyword evidence="4" id="KW-0949">S-adenosyl-L-methionine</keyword>
<dbReference type="InterPro" id="IPR019874">
    <property type="entry name" value="RF_methyltr_PrmC"/>
</dbReference>
<protein>
    <recommendedName>
        <fullName evidence="1">peptide chain release factor N(5)-glutamine methyltransferase</fullName>
        <ecNumber evidence="1">2.1.1.297</ecNumber>
    </recommendedName>
</protein>
<dbReference type="EC" id="2.1.1.297" evidence="1"/>
<dbReference type="NCBIfam" id="TIGR03534">
    <property type="entry name" value="RF_mod_PrmC"/>
    <property type="match status" value="1"/>
</dbReference>
<accession>A0A2N6VPT3</accession>
<evidence type="ECO:0000256" key="5">
    <source>
        <dbReference type="ARBA" id="ARBA00048391"/>
    </source>
</evidence>
<evidence type="ECO:0000256" key="2">
    <source>
        <dbReference type="ARBA" id="ARBA00022603"/>
    </source>
</evidence>
<feature type="domain" description="Release factor glutamine methyltransferase N-terminal" evidence="7">
    <location>
        <begin position="19"/>
        <end position="91"/>
    </location>
</feature>
<evidence type="ECO:0000256" key="3">
    <source>
        <dbReference type="ARBA" id="ARBA00022679"/>
    </source>
</evidence>
<organism evidence="8 9">
    <name type="scientific">Brevibacterium paucivorans</name>
    <dbReference type="NCBI Taxonomy" id="170994"/>
    <lineage>
        <taxon>Bacteria</taxon>
        <taxon>Bacillati</taxon>
        <taxon>Actinomycetota</taxon>
        <taxon>Actinomycetes</taxon>
        <taxon>Micrococcales</taxon>
        <taxon>Brevibacteriaceae</taxon>
        <taxon>Brevibacterium</taxon>
    </lineage>
</organism>
<gene>
    <name evidence="8" type="primary">prmC</name>
    <name evidence="8" type="ORF">CJ199_01625</name>
</gene>
<sequence>MLVPLTGQPASTTLANADQLLRQAIQQLAHAGVESPTADAKTLFAWAWDISVSELGSHVLRGTDVPHEVRGRYVQACERRGAREPLQHITGVAPFRYQELHVGPGVFIPRPETELMVSHAVEYLAGLAGDRHTAVDLCTGSGAIAIALATEVPGTHVHAVELSPEAARYTEHNIDRYRPAFEAHGSAVTLHIGDATEFLGTTSAKVITCNPPYVARTVEHAPEVARDPDLALYGGGADGSELPQKIIAHAPRILAPGGLLICEHAEYNAHTIENAFHRAGFTSVETVGDYTGRDRFTRGFSAHSGEDDRVSHI</sequence>
<dbReference type="NCBIfam" id="TIGR00536">
    <property type="entry name" value="hemK_fam"/>
    <property type="match status" value="1"/>
</dbReference>
<feature type="domain" description="Methyltransferase small" evidence="6">
    <location>
        <begin position="130"/>
        <end position="217"/>
    </location>
</feature>
<dbReference type="InterPro" id="IPR007848">
    <property type="entry name" value="Small_mtfrase_dom"/>
</dbReference>
<dbReference type="InterPro" id="IPR004556">
    <property type="entry name" value="HemK-like"/>
</dbReference>
<evidence type="ECO:0000313" key="8">
    <source>
        <dbReference type="EMBL" id="PMD06122.1"/>
    </source>
</evidence>
<dbReference type="PANTHER" id="PTHR18895">
    <property type="entry name" value="HEMK METHYLTRANSFERASE"/>
    <property type="match status" value="1"/>
</dbReference>
<dbReference type="EMBL" id="PNHK01000001">
    <property type="protein sequence ID" value="PMD06122.1"/>
    <property type="molecule type" value="Genomic_DNA"/>
</dbReference>
<comment type="caution">
    <text evidence="8">The sequence shown here is derived from an EMBL/GenBank/DDBJ whole genome shotgun (WGS) entry which is preliminary data.</text>
</comment>
<reference evidence="8 9" key="1">
    <citation type="submission" date="2017-09" db="EMBL/GenBank/DDBJ databases">
        <title>Bacterial strain isolated from the female urinary microbiota.</title>
        <authorList>
            <person name="Thomas-White K."/>
            <person name="Kumar N."/>
            <person name="Forster S."/>
            <person name="Putonti C."/>
            <person name="Lawley T."/>
            <person name="Wolfe A.J."/>
        </authorList>
    </citation>
    <scope>NUCLEOTIDE SEQUENCE [LARGE SCALE GENOMIC DNA]</scope>
    <source>
        <strain evidence="8 9">UMB1301</strain>
    </source>
</reference>
<proteinExistence type="predicted"/>
<dbReference type="InterPro" id="IPR050320">
    <property type="entry name" value="N5-glutamine_MTase"/>
</dbReference>
<dbReference type="Proteomes" id="UP000235598">
    <property type="component" value="Unassembled WGS sequence"/>
</dbReference>
<dbReference type="SUPFAM" id="SSF53335">
    <property type="entry name" value="S-adenosyl-L-methionine-dependent methyltransferases"/>
    <property type="match status" value="1"/>
</dbReference>
<evidence type="ECO:0000313" key="9">
    <source>
        <dbReference type="Proteomes" id="UP000235598"/>
    </source>
</evidence>
<dbReference type="CDD" id="cd02440">
    <property type="entry name" value="AdoMet_MTases"/>
    <property type="match status" value="1"/>
</dbReference>
<comment type="catalytic activity">
    <reaction evidence="5">
        <text>L-glutaminyl-[peptide chain release factor] + S-adenosyl-L-methionine = N(5)-methyl-L-glutaminyl-[peptide chain release factor] + S-adenosyl-L-homocysteine + H(+)</text>
        <dbReference type="Rhea" id="RHEA:42896"/>
        <dbReference type="Rhea" id="RHEA-COMP:10271"/>
        <dbReference type="Rhea" id="RHEA-COMP:10272"/>
        <dbReference type="ChEBI" id="CHEBI:15378"/>
        <dbReference type="ChEBI" id="CHEBI:30011"/>
        <dbReference type="ChEBI" id="CHEBI:57856"/>
        <dbReference type="ChEBI" id="CHEBI:59789"/>
        <dbReference type="ChEBI" id="CHEBI:61891"/>
        <dbReference type="EC" id="2.1.1.297"/>
    </reaction>
</comment>
<evidence type="ECO:0000259" key="6">
    <source>
        <dbReference type="Pfam" id="PF05175"/>
    </source>
</evidence>
<dbReference type="Pfam" id="PF05175">
    <property type="entry name" value="MTS"/>
    <property type="match status" value="1"/>
</dbReference>
<dbReference type="Gene3D" id="1.10.8.10">
    <property type="entry name" value="DNA helicase RuvA subunit, C-terminal domain"/>
    <property type="match status" value="1"/>
</dbReference>
<dbReference type="Gene3D" id="3.40.50.150">
    <property type="entry name" value="Vaccinia Virus protein VP39"/>
    <property type="match status" value="1"/>
</dbReference>
<dbReference type="InterPro" id="IPR040758">
    <property type="entry name" value="PrmC_N"/>
</dbReference>
<dbReference type="GO" id="GO:0102559">
    <property type="term" value="F:peptide chain release factor N(5)-glutamine methyltransferase activity"/>
    <property type="evidence" value="ECO:0007669"/>
    <property type="project" value="UniProtKB-EC"/>
</dbReference>
<dbReference type="AlphaFoldDB" id="A0A2N6VPT3"/>
<keyword evidence="2 8" id="KW-0489">Methyltransferase</keyword>
<dbReference type="GO" id="GO:0032259">
    <property type="term" value="P:methylation"/>
    <property type="evidence" value="ECO:0007669"/>
    <property type="project" value="UniProtKB-KW"/>
</dbReference>
<dbReference type="PANTHER" id="PTHR18895:SF74">
    <property type="entry name" value="MTRF1L RELEASE FACTOR GLUTAMINE METHYLTRANSFERASE"/>
    <property type="match status" value="1"/>
</dbReference>